<comment type="caution">
    <text evidence="1">The sequence shown here is derived from an EMBL/GenBank/DDBJ whole genome shotgun (WGS) entry which is preliminary data.</text>
</comment>
<dbReference type="EMBL" id="PFCB01000023">
    <property type="protein sequence ID" value="PIR74253.1"/>
    <property type="molecule type" value="Genomic_DNA"/>
</dbReference>
<evidence type="ECO:0000313" key="1">
    <source>
        <dbReference type="EMBL" id="PIR74253.1"/>
    </source>
</evidence>
<organism evidence="1 2">
    <name type="scientific">Candidatus Magasanikbacteria bacterium CG10_big_fil_rev_8_21_14_0_10_47_10</name>
    <dbReference type="NCBI Taxonomy" id="1974652"/>
    <lineage>
        <taxon>Bacteria</taxon>
        <taxon>Candidatus Magasanikiibacteriota</taxon>
    </lineage>
</organism>
<dbReference type="AlphaFoldDB" id="A0A2H0TQ15"/>
<evidence type="ECO:0000313" key="2">
    <source>
        <dbReference type="Proteomes" id="UP000230154"/>
    </source>
</evidence>
<proteinExistence type="predicted"/>
<reference evidence="2" key="1">
    <citation type="submission" date="2017-09" db="EMBL/GenBank/DDBJ databases">
        <title>Depth-based differentiation of microbial function through sediment-hosted aquifers and enrichment of novel symbionts in the deep terrestrial subsurface.</title>
        <authorList>
            <person name="Probst A.J."/>
            <person name="Ladd B."/>
            <person name="Jarett J.K."/>
            <person name="Geller-Mcgrath D.E."/>
            <person name="Sieber C.M.K."/>
            <person name="Emerson J.B."/>
            <person name="Anantharaman K."/>
            <person name="Thomas B.C."/>
            <person name="Malmstrom R."/>
            <person name="Stieglmeier M."/>
            <person name="Klingl A."/>
            <person name="Woyke T."/>
            <person name="Ryan C.M."/>
            <person name="Banfield J.F."/>
        </authorList>
    </citation>
    <scope>NUCLEOTIDE SEQUENCE [LARGE SCALE GENOMIC DNA]</scope>
</reference>
<sequence length="67" mass="7458">MAAVPAPTMKKNILIFCVVAALLVALGLAFFVPYIPQTQSLEVFSPEGNSHAQYTVHVSAWQWIRER</sequence>
<protein>
    <submittedName>
        <fullName evidence="1">Uncharacterized protein</fullName>
    </submittedName>
</protein>
<name>A0A2H0TQ15_9BACT</name>
<accession>A0A2H0TQ15</accession>
<dbReference type="Proteomes" id="UP000230154">
    <property type="component" value="Unassembled WGS sequence"/>
</dbReference>
<gene>
    <name evidence="1" type="ORF">COU35_03095</name>
</gene>